<dbReference type="Pfam" id="PF00534">
    <property type="entry name" value="Glycos_transf_1"/>
    <property type="match status" value="1"/>
</dbReference>
<organism evidence="5 6">
    <name type="scientific">Nocardioides islandensis</name>
    <dbReference type="NCBI Taxonomy" id="433663"/>
    <lineage>
        <taxon>Bacteria</taxon>
        <taxon>Bacillati</taxon>
        <taxon>Actinomycetota</taxon>
        <taxon>Actinomycetes</taxon>
        <taxon>Propionibacteriales</taxon>
        <taxon>Nocardioidaceae</taxon>
        <taxon>Nocardioides</taxon>
    </lineage>
</organism>
<evidence type="ECO:0000256" key="2">
    <source>
        <dbReference type="ARBA" id="ARBA00022679"/>
    </source>
</evidence>
<dbReference type="InterPro" id="IPR001296">
    <property type="entry name" value="Glyco_trans_1"/>
</dbReference>
<dbReference type="Gene3D" id="3.40.50.2000">
    <property type="entry name" value="Glycogen Phosphorylase B"/>
    <property type="match status" value="2"/>
</dbReference>
<dbReference type="PANTHER" id="PTHR12526">
    <property type="entry name" value="GLYCOSYLTRANSFERASE"/>
    <property type="match status" value="1"/>
</dbReference>
<sequence>MASPADGYSSPVGKTGPLRICLIASSRFPIREPFAGGLEAHTFALAGELHRRGHVISVFAAPGSRLGFPADELGVSSFRQSAAARADVGAPPQRWMEEHHAYLGLMLRLASHGARDFDVVVDNSLHHLPVAMAPAVPVPMVTILHTPPLPWLESAVDVAGSTGTFVAVSAAMSRAWAHAVPSTTIRNGVDPARWTPGPGGPDAVWSGRIAPEKAPHEALDAALLSGRAITLAGPVMDRGYFDAEIGPRLGPRARYAGHLDHTALAQLVGASGVALVTPTWDEPFGLVAAEAMLCGTPVAAYARGGLVEVVAHETGRLAGADDVEGLALAVDAAAALDRVAVRAHAESVHGLSRMVDEYERLFGDMLSGQAAA</sequence>
<keyword evidence="6" id="KW-1185">Reference proteome</keyword>
<evidence type="ECO:0000259" key="4">
    <source>
        <dbReference type="Pfam" id="PF13439"/>
    </source>
</evidence>
<dbReference type="PANTHER" id="PTHR12526:SF595">
    <property type="entry name" value="BLL5217 PROTEIN"/>
    <property type="match status" value="1"/>
</dbReference>
<comment type="caution">
    <text evidence="5">The sequence shown here is derived from an EMBL/GenBank/DDBJ whole genome shotgun (WGS) entry which is preliminary data.</text>
</comment>
<proteinExistence type="predicted"/>
<evidence type="ECO:0000259" key="3">
    <source>
        <dbReference type="Pfam" id="PF00534"/>
    </source>
</evidence>
<dbReference type="Proteomes" id="UP000640489">
    <property type="component" value="Unassembled WGS sequence"/>
</dbReference>
<feature type="domain" description="Glycosyltransferase subfamily 4-like N-terminal" evidence="4">
    <location>
        <begin position="36"/>
        <end position="193"/>
    </location>
</feature>
<protein>
    <submittedName>
        <fullName evidence="5">Glycosyltransferase</fullName>
    </submittedName>
</protein>
<accession>A0A930VKV3</accession>
<evidence type="ECO:0000256" key="1">
    <source>
        <dbReference type="ARBA" id="ARBA00022676"/>
    </source>
</evidence>
<feature type="domain" description="Glycosyl transferase family 1" evidence="3">
    <location>
        <begin position="203"/>
        <end position="333"/>
    </location>
</feature>
<dbReference type="RefSeq" id="WP_194708926.1">
    <property type="nucleotide sequence ID" value="NZ_JADKPN010000018.1"/>
</dbReference>
<dbReference type="AlphaFoldDB" id="A0A930VKV3"/>
<dbReference type="Pfam" id="PF13439">
    <property type="entry name" value="Glyco_transf_4"/>
    <property type="match status" value="1"/>
</dbReference>
<reference evidence="5" key="1">
    <citation type="submission" date="2020-11" db="EMBL/GenBank/DDBJ databases">
        <title>Nocardioides sp. nov., isolated from Soil of Cynanchum wilfordii Hemsley rhizosphere.</title>
        <authorList>
            <person name="Lee J.-S."/>
            <person name="Suh M.K."/>
            <person name="Kim J.-S."/>
        </authorList>
    </citation>
    <scope>NUCLEOTIDE SEQUENCE</scope>
    <source>
        <strain evidence="5">KCTC 19275</strain>
    </source>
</reference>
<keyword evidence="2" id="KW-0808">Transferase</keyword>
<keyword evidence="1" id="KW-0328">Glycosyltransferase</keyword>
<evidence type="ECO:0000313" key="5">
    <source>
        <dbReference type="EMBL" id="MBF4765745.1"/>
    </source>
</evidence>
<dbReference type="GO" id="GO:0016757">
    <property type="term" value="F:glycosyltransferase activity"/>
    <property type="evidence" value="ECO:0007669"/>
    <property type="project" value="UniProtKB-KW"/>
</dbReference>
<evidence type="ECO:0000313" key="6">
    <source>
        <dbReference type="Proteomes" id="UP000640489"/>
    </source>
</evidence>
<dbReference type="EMBL" id="JADKPN010000018">
    <property type="protein sequence ID" value="MBF4765745.1"/>
    <property type="molecule type" value="Genomic_DNA"/>
</dbReference>
<dbReference type="SUPFAM" id="SSF53756">
    <property type="entry name" value="UDP-Glycosyltransferase/glycogen phosphorylase"/>
    <property type="match status" value="1"/>
</dbReference>
<name>A0A930VKV3_9ACTN</name>
<gene>
    <name evidence="5" type="ORF">ISU07_21650</name>
</gene>
<dbReference type="InterPro" id="IPR028098">
    <property type="entry name" value="Glyco_trans_4-like_N"/>
</dbReference>